<dbReference type="Gene3D" id="2.10.25.10">
    <property type="entry name" value="Laminin"/>
    <property type="match status" value="2"/>
</dbReference>
<evidence type="ECO:0000256" key="10">
    <source>
        <dbReference type="ARBA" id="ARBA00023157"/>
    </source>
</evidence>
<dbReference type="SMART" id="SM00181">
    <property type="entry name" value="EGF"/>
    <property type="match status" value="3"/>
</dbReference>
<evidence type="ECO:0000256" key="9">
    <source>
        <dbReference type="ARBA" id="ARBA00023136"/>
    </source>
</evidence>
<evidence type="ECO:0000313" key="20">
    <source>
        <dbReference type="Proteomes" id="UP000801492"/>
    </source>
</evidence>
<dbReference type="GO" id="GO:0017147">
    <property type="term" value="F:Wnt-protein binding"/>
    <property type="evidence" value="ECO:0007669"/>
    <property type="project" value="TreeGrafter"/>
</dbReference>
<evidence type="ECO:0000256" key="6">
    <source>
        <dbReference type="ARBA" id="ARBA00022782"/>
    </source>
</evidence>
<keyword evidence="16" id="KW-1133">Transmembrane helix</keyword>
<evidence type="ECO:0000256" key="8">
    <source>
        <dbReference type="ARBA" id="ARBA00022943"/>
    </source>
</evidence>
<dbReference type="Proteomes" id="UP000801492">
    <property type="component" value="Unassembled WGS sequence"/>
</dbReference>
<evidence type="ECO:0000256" key="13">
    <source>
        <dbReference type="ARBA" id="ARBA00040020"/>
    </source>
</evidence>
<dbReference type="SMART" id="SM00135">
    <property type="entry name" value="LY"/>
    <property type="match status" value="3"/>
</dbReference>
<evidence type="ECO:0000256" key="16">
    <source>
        <dbReference type="SAM" id="Phobius"/>
    </source>
</evidence>
<feature type="chain" id="PRO_5035464454" description="Protein cueball" evidence="17">
    <location>
        <begin position="29"/>
        <end position="590"/>
    </location>
</feature>
<evidence type="ECO:0000259" key="18">
    <source>
        <dbReference type="PROSITE" id="PS50026"/>
    </source>
</evidence>
<feature type="disulfide bond" evidence="14">
    <location>
        <begin position="383"/>
        <end position="393"/>
    </location>
</feature>
<dbReference type="GO" id="GO:0048477">
    <property type="term" value="P:oogenesis"/>
    <property type="evidence" value="ECO:0007669"/>
    <property type="project" value="UniProtKB-KW"/>
</dbReference>
<evidence type="ECO:0000256" key="3">
    <source>
        <dbReference type="ARBA" id="ARBA00022536"/>
    </source>
</evidence>
<dbReference type="PROSITE" id="PS00022">
    <property type="entry name" value="EGF_1"/>
    <property type="match status" value="1"/>
</dbReference>
<dbReference type="CDD" id="cd00054">
    <property type="entry name" value="EGF_CA"/>
    <property type="match status" value="1"/>
</dbReference>
<dbReference type="InterPro" id="IPR000033">
    <property type="entry name" value="LDLR_classB_rpt"/>
</dbReference>
<dbReference type="GO" id="GO:0042813">
    <property type="term" value="F:Wnt receptor activity"/>
    <property type="evidence" value="ECO:0007669"/>
    <property type="project" value="TreeGrafter"/>
</dbReference>
<proteinExistence type="inferred from homology"/>
<comment type="similarity">
    <text evidence="12">Belongs to the cueball family.</text>
</comment>
<sequence length="590" mass="67275">MLHNKNKFLLKMKVMLLFLCQYCNLAVAINDQVELLYSNGSLLGSAVQQFSKLKALTFDNIRHQFVVSDMDQQNDTIYSVQLTKETGATPIVQDLPDDIQGLAIDPITDILYWTNTANRTINFVSLNDPLHKSKTLLEFDDESPQDIAIDVCRRYIYWTNSDIINPTIERATLDGRKHEVLINDDLFMPSGIAIDHIAQRIFWADKREGIYYRIESAKLDGSQRQVLFEGTHQKPFGIAVDQESVYWTDVNNNALWKKKKRENESPEKLRDFKENPMGLVTKHLNIQNISDCSLFLDTLENYNGSSTEHFQSADDEREVIQCLNGGEVVDGGCRCKRGFSGARCETSCYNFCLHGTCHISSLGYPQCRCPTGFVGTRCQRNMCDGFCLNGGRCEHTQNNTLGVACQCKDGYVGQRCEKSLDPDELCSLFCRDRESDILMDQSSTFVCRCEQGTYRMIENTEDLTAYKLVSSENTSHPGVIDHLTDTAFLILSATLLLMIIFIFILSIFVCRLRRRPRIKKRIIVNKNITPLTYRPQPTSQQCEITIENCCNMNVCETPCFEPPQLRAFQASKKDEKKTLLSNMENGEDIY</sequence>
<feature type="repeat" description="LDL-receptor class B" evidence="15">
    <location>
        <begin position="154"/>
        <end position="198"/>
    </location>
</feature>
<dbReference type="InterPro" id="IPR000742">
    <property type="entry name" value="EGF"/>
</dbReference>
<keyword evidence="8" id="KW-0896">Oogenesis</keyword>
<feature type="repeat" description="LDL-receptor class B" evidence="15">
    <location>
        <begin position="199"/>
        <end position="244"/>
    </location>
</feature>
<dbReference type="GO" id="GO:0005886">
    <property type="term" value="C:plasma membrane"/>
    <property type="evidence" value="ECO:0007669"/>
    <property type="project" value="UniProtKB-SubCell"/>
</dbReference>
<dbReference type="PROSITE" id="PS51120">
    <property type="entry name" value="LDLRB"/>
    <property type="match status" value="2"/>
</dbReference>
<evidence type="ECO:0000256" key="2">
    <source>
        <dbReference type="ARBA" id="ARBA00022475"/>
    </source>
</evidence>
<dbReference type="EMBL" id="VTPC01006526">
    <property type="protein sequence ID" value="KAF2894860.1"/>
    <property type="molecule type" value="Genomic_DNA"/>
</dbReference>
<protein>
    <recommendedName>
        <fullName evidence="13">Protein cueball</fullName>
    </recommendedName>
</protein>
<evidence type="ECO:0000256" key="4">
    <source>
        <dbReference type="ARBA" id="ARBA00022729"/>
    </source>
</evidence>
<evidence type="ECO:0000256" key="14">
    <source>
        <dbReference type="PROSITE-ProRule" id="PRU00076"/>
    </source>
</evidence>
<gene>
    <name evidence="19" type="ORF">ILUMI_11314</name>
</gene>
<keyword evidence="11" id="KW-0325">Glycoprotein</keyword>
<dbReference type="InterPro" id="IPR011042">
    <property type="entry name" value="6-blade_b-propeller_TolB-like"/>
</dbReference>
<dbReference type="PROSITE" id="PS01186">
    <property type="entry name" value="EGF_2"/>
    <property type="match status" value="1"/>
</dbReference>
<dbReference type="OrthoDB" id="382013at2759"/>
<dbReference type="GO" id="GO:0007283">
    <property type="term" value="P:spermatogenesis"/>
    <property type="evidence" value="ECO:0007669"/>
    <property type="project" value="UniProtKB-KW"/>
</dbReference>
<evidence type="ECO:0000256" key="15">
    <source>
        <dbReference type="PROSITE-ProRule" id="PRU00461"/>
    </source>
</evidence>
<keyword evidence="6" id="KW-0221">Differentiation</keyword>
<keyword evidence="3 14" id="KW-0245">EGF-like domain</keyword>
<accession>A0A8K0CWB0</accession>
<evidence type="ECO:0000256" key="17">
    <source>
        <dbReference type="SAM" id="SignalP"/>
    </source>
</evidence>
<dbReference type="GO" id="GO:0060070">
    <property type="term" value="P:canonical Wnt signaling pathway"/>
    <property type="evidence" value="ECO:0007669"/>
    <property type="project" value="TreeGrafter"/>
</dbReference>
<dbReference type="SUPFAM" id="SSF63825">
    <property type="entry name" value="YWTD domain"/>
    <property type="match status" value="1"/>
</dbReference>
<evidence type="ECO:0000256" key="12">
    <source>
        <dbReference type="ARBA" id="ARBA00038070"/>
    </source>
</evidence>
<evidence type="ECO:0000256" key="11">
    <source>
        <dbReference type="ARBA" id="ARBA00023180"/>
    </source>
</evidence>
<keyword evidence="10 14" id="KW-1015">Disulfide bond</keyword>
<feature type="disulfide bond" evidence="14">
    <location>
        <begin position="407"/>
        <end position="416"/>
    </location>
</feature>
<keyword evidence="4 17" id="KW-0732">Signal</keyword>
<comment type="caution">
    <text evidence="19">The sequence shown here is derived from an EMBL/GenBank/DDBJ whole genome shotgun (WGS) entry which is preliminary data.</text>
</comment>
<dbReference type="PANTHER" id="PTHR46513">
    <property type="entry name" value="VITELLOGENIN RECEPTOR-LIKE PROTEIN-RELATED-RELATED"/>
    <property type="match status" value="1"/>
</dbReference>
<dbReference type="PANTHER" id="PTHR46513:SF42">
    <property type="entry name" value="PROTEIN CUEBALL"/>
    <property type="match status" value="1"/>
</dbReference>
<dbReference type="InterPro" id="IPR050778">
    <property type="entry name" value="Cueball_EGF_LRP_Nidogen"/>
</dbReference>
<dbReference type="AlphaFoldDB" id="A0A8K0CWB0"/>
<dbReference type="Gene3D" id="2.120.10.30">
    <property type="entry name" value="TolB, C-terminal domain"/>
    <property type="match status" value="1"/>
</dbReference>
<name>A0A8K0CWB0_IGNLU</name>
<comment type="caution">
    <text evidence="14">Lacks conserved residue(s) required for the propagation of feature annotation.</text>
</comment>
<reference evidence="19" key="1">
    <citation type="submission" date="2019-08" db="EMBL/GenBank/DDBJ databases">
        <title>The genome of the North American firefly Photinus pyralis.</title>
        <authorList>
            <consortium name="Photinus pyralis genome working group"/>
            <person name="Fallon T.R."/>
            <person name="Sander Lower S.E."/>
            <person name="Weng J.-K."/>
        </authorList>
    </citation>
    <scope>NUCLEOTIDE SEQUENCE</scope>
    <source>
        <strain evidence="19">TRF0915ILg1</strain>
        <tissue evidence="19">Whole body</tissue>
    </source>
</reference>
<keyword evidence="9 16" id="KW-0472">Membrane</keyword>
<evidence type="ECO:0000313" key="19">
    <source>
        <dbReference type="EMBL" id="KAF2894860.1"/>
    </source>
</evidence>
<organism evidence="19 20">
    <name type="scientific">Ignelater luminosus</name>
    <name type="common">Cucubano</name>
    <name type="synonym">Pyrophorus luminosus</name>
    <dbReference type="NCBI Taxonomy" id="2038154"/>
    <lineage>
        <taxon>Eukaryota</taxon>
        <taxon>Metazoa</taxon>
        <taxon>Ecdysozoa</taxon>
        <taxon>Arthropoda</taxon>
        <taxon>Hexapoda</taxon>
        <taxon>Insecta</taxon>
        <taxon>Pterygota</taxon>
        <taxon>Neoptera</taxon>
        <taxon>Endopterygota</taxon>
        <taxon>Coleoptera</taxon>
        <taxon>Polyphaga</taxon>
        <taxon>Elateriformia</taxon>
        <taxon>Elateroidea</taxon>
        <taxon>Elateridae</taxon>
        <taxon>Agrypninae</taxon>
        <taxon>Pyrophorini</taxon>
        <taxon>Ignelater</taxon>
    </lineage>
</organism>
<keyword evidence="20" id="KW-1185">Reference proteome</keyword>
<comment type="subcellular location">
    <subcellularLocation>
        <location evidence="1">Cell membrane</location>
        <topology evidence="1">Single-pass type I membrane protein</topology>
    </subcellularLocation>
</comment>
<evidence type="ECO:0000256" key="5">
    <source>
        <dbReference type="ARBA" id="ARBA00022737"/>
    </source>
</evidence>
<feature type="domain" description="EGF-like" evidence="18">
    <location>
        <begin position="379"/>
        <end position="417"/>
    </location>
</feature>
<dbReference type="SUPFAM" id="SSF57196">
    <property type="entry name" value="EGF/Laminin"/>
    <property type="match status" value="2"/>
</dbReference>
<evidence type="ECO:0000256" key="7">
    <source>
        <dbReference type="ARBA" id="ARBA00022871"/>
    </source>
</evidence>
<evidence type="ECO:0000256" key="1">
    <source>
        <dbReference type="ARBA" id="ARBA00004251"/>
    </source>
</evidence>
<keyword evidence="5" id="KW-0677">Repeat</keyword>
<feature type="transmembrane region" description="Helical" evidence="16">
    <location>
        <begin position="487"/>
        <end position="510"/>
    </location>
</feature>
<dbReference type="Pfam" id="PF00058">
    <property type="entry name" value="Ldl_recept_b"/>
    <property type="match status" value="2"/>
</dbReference>
<keyword evidence="16" id="KW-0812">Transmembrane</keyword>
<feature type="signal peptide" evidence="17">
    <location>
        <begin position="1"/>
        <end position="28"/>
    </location>
</feature>
<keyword evidence="7" id="KW-0744">Spermatogenesis</keyword>
<keyword evidence="2" id="KW-1003">Cell membrane</keyword>
<dbReference type="PROSITE" id="PS50026">
    <property type="entry name" value="EGF_3"/>
    <property type="match status" value="1"/>
</dbReference>